<dbReference type="GO" id="GO:0006310">
    <property type="term" value="P:DNA recombination"/>
    <property type="evidence" value="ECO:0007669"/>
    <property type="project" value="UniProtKB-KW"/>
</dbReference>
<dbReference type="CDD" id="cd01189">
    <property type="entry name" value="INT_ICEBs1_C_like"/>
    <property type="match status" value="1"/>
</dbReference>
<evidence type="ECO:0000256" key="2">
    <source>
        <dbReference type="ARBA" id="ARBA00022908"/>
    </source>
</evidence>
<keyword evidence="4" id="KW-0233">DNA recombination</keyword>
<dbReference type="Pfam" id="PF14659">
    <property type="entry name" value="Phage_int_SAM_3"/>
    <property type="match status" value="1"/>
</dbReference>
<dbReference type="GO" id="GO:0015074">
    <property type="term" value="P:DNA integration"/>
    <property type="evidence" value="ECO:0007669"/>
    <property type="project" value="UniProtKB-KW"/>
</dbReference>
<dbReference type="AlphaFoldDB" id="A0A1E5KWQ6"/>
<dbReference type="STRING" id="762845.BCR26_02395"/>
<dbReference type="Pfam" id="PF00589">
    <property type="entry name" value="Phage_integrase"/>
    <property type="match status" value="1"/>
</dbReference>
<dbReference type="EMBL" id="MIEK01000023">
    <property type="protein sequence ID" value="OEH82302.1"/>
    <property type="molecule type" value="Genomic_DNA"/>
</dbReference>
<reference evidence="6 7" key="1">
    <citation type="submission" date="2016-09" db="EMBL/GenBank/DDBJ databases">
        <authorList>
            <person name="Capua I."/>
            <person name="De Benedictis P."/>
            <person name="Joannis T."/>
            <person name="Lombin L.H."/>
            <person name="Cattoli G."/>
        </authorList>
    </citation>
    <scope>NUCLEOTIDE SEQUENCE [LARGE SCALE GENOMIC DNA]</scope>
    <source>
        <strain evidence="6 7">LMG 25899</strain>
    </source>
</reference>
<dbReference type="Gene3D" id="1.10.443.10">
    <property type="entry name" value="Intergrase catalytic core"/>
    <property type="match status" value="1"/>
</dbReference>
<dbReference type="InterPro" id="IPR004107">
    <property type="entry name" value="Integrase_SAM-like_N"/>
</dbReference>
<organism evidence="6 7">
    <name type="scientific">Enterococcus rivorum</name>
    <dbReference type="NCBI Taxonomy" id="762845"/>
    <lineage>
        <taxon>Bacteria</taxon>
        <taxon>Bacillati</taxon>
        <taxon>Bacillota</taxon>
        <taxon>Bacilli</taxon>
        <taxon>Lactobacillales</taxon>
        <taxon>Enterococcaceae</taxon>
        <taxon>Enterococcus</taxon>
    </lineage>
</organism>
<dbReference type="Gene3D" id="1.10.150.130">
    <property type="match status" value="1"/>
</dbReference>
<dbReference type="OrthoDB" id="2285763at2"/>
<dbReference type="InterPro" id="IPR010998">
    <property type="entry name" value="Integrase_recombinase_N"/>
</dbReference>
<protein>
    <recommendedName>
        <fullName evidence="5">Tyr recombinase domain-containing protein</fullName>
    </recommendedName>
</protein>
<gene>
    <name evidence="6" type="ORF">BCR26_02395</name>
</gene>
<evidence type="ECO:0000256" key="4">
    <source>
        <dbReference type="ARBA" id="ARBA00023172"/>
    </source>
</evidence>
<comment type="similarity">
    <text evidence="1">Belongs to the 'phage' integrase family.</text>
</comment>
<dbReference type="SUPFAM" id="SSF56349">
    <property type="entry name" value="DNA breaking-rejoining enzymes"/>
    <property type="match status" value="1"/>
</dbReference>
<keyword evidence="3" id="KW-0238">DNA-binding</keyword>
<dbReference type="PANTHER" id="PTHR30349:SF41">
    <property type="entry name" value="INTEGRASE_RECOMBINASE PROTEIN MJ0367-RELATED"/>
    <property type="match status" value="1"/>
</dbReference>
<proteinExistence type="inferred from homology"/>
<evidence type="ECO:0000256" key="1">
    <source>
        <dbReference type="ARBA" id="ARBA00008857"/>
    </source>
</evidence>
<comment type="caution">
    <text evidence="6">The sequence shown here is derived from an EMBL/GenBank/DDBJ whole genome shotgun (WGS) entry which is preliminary data.</text>
</comment>
<evidence type="ECO:0000313" key="7">
    <source>
        <dbReference type="Proteomes" id="UP000095256"/>
    </source>
</evidence>
<evidence type="ECO:0000313" key="6">
    <source>
        <dbReference type="EMBL" id="OEH82302.1"/>
    </source>
</evidence>
<keyword evidence="2" id="KW-0229">DNA integration</keyword>
<dbReference type="GO" id="GO:0003677">
    <property type="term" value="F:DNA binding"/>
    <property type="evidence" value="ECO:0007669"/>
    <property type="project" value="UniProtKB-KW"/>
</dbReference>
<dbReference type="RefSeq" id="WP_069698578.1">
    <property type="nucleotide sequence ID" value="NZ_JAGGMA010000001.1"/>
</dbReference>
<dbReference type="PROSITE" id="PS51898">
    <property type="entry name" value="TYR_RECOMBINASE"/>
    <property type="match status" value="1"/>
</dbReference>
<dbReference type="InterPro" id="IPR011010">
    <property type="entry name" value="DNA_brk_join_enz"/>
</dbReference>
<sequence>MPKRGENIYKRKDGRWEGRYIKNRQVNGAIQYGYVYSKTYKETKEKLNILKAKFQTYQQKTITYYDNLPNYMEFWLNTSGKLYLKETTYSKYYRIIRNHIAPYFYNCPLYKLSERHCTDFLHLLLEKGMSAGSIRNIFNLLRKALNAAVREGYIENNPCKNIILPKLLKKEVRALSRKEHLEIETIALSEKECSPIIVALYTGMRIGELSGLRWTDIDFEENTLSVRQTVTRISVNDLEKKTKILITKPKTATSYRKIPLAENLKQYLIEKKSNSTSAFVFSYKGQIMEPRLINYRFKAILKKASLEGIHFHMLRHSFATRAIETGIDIVTLSKILGHSSTKMTLDTYAYSIYDNRVTAMDKIDQLMISIKQTEATK</sequence>
<name>A0A1E5KWQ6_9ENTE</name>
<feature type="domain" description="Tyr recombinase" evidence="5">
    <location>
        <begin position="163"/>
        <end position="362"/>
    </location>
</feature>
<dbReference type="InterPro" id="IPR050090">
    <property type="entry name" value="Tyrosine_recombinase_XerCD"/>
</dbReference>
<accession>A0A1E5KWQ6</accession>
<dbReference type="InterPro" id="IPR002104">
    <property type="entry name" value="Integrase_catalytic"/>
</dbReference>
<evidence type="ECO:0000256" key="3">
    <source>
        <dbReference type="ARBA" id="ARBA00023125"/>
    </source>
</evidence>
<dbReference type="PANTHER" id="PTHR30349">
    <property type="entry name" value="PHAGE INTEGRASE-RELATED"/>
    <property type="match status" value="1"/>
</dbReference>
<dbReference type="InterPro" id="IPR013762">
    <property type="entry name" value="Integrase-like_cat_sf"/>
</dbReference>
<keyword evidence="7" id="KW-1185">Reference proteome</keyword>
<evidence type="ECO:0000259" key="5">
    <source>
        <dbReference type="PROSITE" id="PS51898"/>
    </source>
</evidence>
<dbReference type="Proteomes" id="UP000095256">
    <property type="component" value="Unassembled WGS sequence"/>
</dbReference>